<evidence type="ECO:0000313" key="10">
    <source>
        <dbReference type="EMBL" id="SFH71479.1"/>
    </source>
</evidence>
<dbReference type="RefSeq" id="WP_092846732.1">
    <property type="nucleotide sequence ID" value="NZ_FOPY01000008.1"/>
</dbReference>
<evidence type="ECO:0000256" key="6">
    <source>
        <dbReference type="PROSITE-ProRule" id="PRU00182"/>
    </source>
</evidence>
<dbReference type="InterPro" id="IPR018496">
    <property type="entry name" value="PsdUridine_synth_RsuA/RluB_CS"/>
</dbReference>
<dbReference type="EC" id="5.4.99.-" evidence="7"/>
<dbReference type="SUPFAM" id="SSF55120">
    <property type="entry name" value="Pseudouridine synthase"/>
    <property type="match status" value="1"/>
</dbReference>
<comment type="catalytic activity">
    <reaction evidence="4">
        <text>uridine(516) in 16S rRNA = pseudouridine(516) in 16S rRNA</text>
        <dbReference type="Rhea" id="RHEA:38867"/>
        <dbReference type="Rhea" id="RHEA-COMP:10089"/>
        <dbReference type="Rhea" id="RHEA-COMP:10090"/>
        <dbReference type="ChEBI" id="CHEBI:65314"/>
        <dbReference type="ChEBI" id="CHEBI:65315"/>
        <dbReference type="EC" id="5.4.99.19"/>
    </reaction>
</comment>
<evidence type="ECO:0000256" key="2">
    <source>
        <dbReference type="ARBA" id="ARBA00022884"/>
    </source>
</evidence>
<evidence type="ECO:0000256" key="5">
    <source>
        <dbReference type="ARBA" id="ARBA00037590"/>
    </source>
</evidence>
<dbReference type="STRING" id="442341.SAMN04487959_10898"/>
<sequence>MRLDKFLCETTELTRSLAKKALHREEVTVEGEVIKNPATQVDDSHDVRWLGERLERVGFRYLMMNKPLGVECTTRPGLYPTVLELIDLPKVERLHPVGRLDVDTTGLVLLTDDGKWSHRVTSPRAKCEKVYLATLAEPLEGEAASIAVENFAKGLWLDGEEEPTRPARLDILAPREARVAITEGKYHQVRRMFAAIGNHVEKLTRESIGPLVLDPELEPGECRMLRSDEIAAF</sequence>
<dbReference type="InterPro" id="IPR042092">
    <property type="entry name" value="PsdUridine_s_RsuA/RluB/E/F_cat"/>
</dbReference>
<keyword evidence="11" id="KW-1185">Reference proteome</keyword>
<dbReference type="PANTHER" id="PTHR47683">
    <property type="entry name" value="PSEUDOURIDINE SYNTHASE FAMILY PROTEIN-RELATED"/>
    <property type="match status" value="1"/>
</dbReference>
<dbReference type="InterPro" id="IPR020094">
    <property type="entry name" value="TruA/RsuA/RluB/E/F_N"/>
</dbReference>
<dbReference type="CDD" id="cd02553">
    <property type="entry name" value="PseudoU_synth_RsuA"/>
    <property type="match status" value="1"/>
</dbReference>
<dbReference type="GO" id="GO:0003723">
    <property type="term" value="F:RNA binding"/>
    <property type="evidence" value="ECO:0007669"/>
    <property type="project" value="UniProtKB-KW"/>
</dbReference>
<evidence type="ECO:0000259" key="8">
    <source>
        <dbReference type="Pfam" id="PF00849"/>
    </source>
</evidence>
<dbReference type="InterPro" id="IPR006145">
    <property type="entry name" value="PsdUridine_synth_RsuA/RluA"/>
</dbReference>
<feature type="domain" description="RNA-binding S4" evidence="9">
    <location>
        <begin position="1"/>
        <end position="45"/>
    </location>
</feature>
<dbReference type="NCBIfam" id="TIGR00093">
    <property type="entry name" value="pseudouridine synthase"/>
    <property type="match status" value="1"/>
</dbReference>
<evidence type="ECO:0000256" key="7">
    <source>
        <dbReference type="RuleBase" id="RU003887"/>
    </source>
</evidence>
<dbReference type="InterPro" id="IPR002942">
    <property type="entry name" value="S4_RNA-bd"/>
</dbReference>
<dbReference type="Gene3D" id="3.30.70.1560">
    <property type="entry name" value="Alpha-L RNA-binding motif"/>
    <property type="match status" value="1"/>
</dbReference>
<accession>A0A1I3CBC0</accession>
<feature type="domain" description="Pseudouridine synthase RsuA/RluA-like" evidence="8">
    <location>
        <begin position="61"/>
        <end position="195"/>
    </location>
</feature>
<evidence type="ECO:0000313" key="11">
    <source>
        <dbReference type="Proteomes" id="UP000199040"/>
    </source>
</evidence>
<dbReference type="CDD" id="cd00165">
    <property type="entry name" value="S4"/>
    <property type="match status" value="1"/>
</dbReference>
<name>A0A1I3CBC0_9GAMM</name>
<dbReference type="InterPro" id="IPR020103">
    <property type="entry name" value="PsdUridine_synth_cat_dom_sf"/>
</dbReference>
<proteinExistence type="inferred from homology"/>
<dbReference type="InterPro" id="IPR036986">
    <property type="entry name" value="S4_RNA-bd_sf"/>
</dbReference>
<dbReference type="Proteomes" id="UP000199040">
    <property type="component" value="Unassembled WGS sequence"/>
</dbReference>
<organism evidence="10 11">
    <name type="scientific">Modicisalibacter xianhensis</name>
    <dbReference type="NCBI Taxonomy" id="442341"/>
    <lineage>
        <taxon>Bacteria</taxon>
        <taxon>Pseudomonadati</taxon>
        <taxon>Pseudomonadota</taxon>
        <taxon>Gammaproteobacteria</taxon>
        <taxon>Oceanospirillales</taxon>
        <taxon>Halomonadaceae</taxon>
        <taxon>Modicisalibacter</taxon>
    </lineage>
</organism>
<evidence type="ECO:0000259" key="9">
    <source>
        <dbReference type="Pfam" id="PF01479"/>
    </source>
</evidence>
<dbReference type="PROSITE" id="PS01149">
    <property type="entry name" value="PSI_RSU"/>
    <property type="match status" value="1"/>
</dbReference>
<dbReference type="Pfam" id="PF01479">
    <property type="entry name" value="S4"/>
    <property type="match status" value="1"/>
</dbReference>
<dbReference type="SUPFAM" id="SSF55174">
    <property type="entry name" value="Alpha-L RNA-binding motif"/>
    <property type="match status" value="1"/>
</dbReference>
<dbReference type="Pfam" id="PF00849">
    <property type="entry name" value="PseudoU_synth_2"/>
    <property type="match status" value="1"/>
</dbReference>
<dbReference type="PROSITE" id="PS50889">
    <property type="entry name" value="S4"/>
    <property type="match status" value="1"/>
</dbReference>
<keyword evidence="3 7" id="KW-0413">Isomerase</keyword>
<evidence type="ECO:0000256" key="1">
    <source>
        <dbReference type="ARBA" id="ARBA00008348"/>
    </source>
</evidence>
<comment type="function">
    <text evidence="5">Responsible for synthesis of pseudouridine from uracil-516 in 16S ribosomal RNA.</text>
</comment>
<reference evidence="10 11" key="1">
    <citation type="submission" date="2016-10" db="EMBL/GenBank/DDBJ databases">
        <authorList>
            <person name="de Groot N.N."/>
        </authorList>
    </citation>
    <scope>NUCLEOTIDE SEQUENCE [LARGE SCALE GENOMIC DNA]</scope>
    <source>
        <strain evidence="10 11">CGMCC 1.6848</strain>
    </source>
</reference>
<dbReference type="GO" id="GO:0160136">
    <property type="term" value="F:16S rRNA pseudouridine(516) synthase activity"/>
    <property type="evidence" value="ECO:0007669"/>
    <property type="project" value="UniProtKB-EC"/>
</dbReference>
<protein>
    <recommendedName>
        <fullName evidence="7">Pseudouridine synthase</fullName>
        <ecNumber evidence="7">5.4.99.-</ecNumber>
    </recommendedName>
</protein>
<dbReference type="EMBL" id="FOPY01000008">
    <property type="protein sequence ID" value="SFH71479.1"/>
    <property type="molecule type" value="Genomic_DNA"/>
</dbReference>
<dbReference type="InterPro" id="IPR050343">
    <property type="entry name" value="RsuA_PseudoU_synthase"/>
</dbReference>
<dbReference type="InterPro" id="IPR000748">
    <property type="entry name" value="PsdUridine_synth_RsuA/RluB/E/F"/>
</dbReference>
<evidence type="ECO:0000256" key="3">
    <source>
        <dbReference type="ARBA" id="ARBA00023235"/>
    </source>
</evidence>
<dbReference type="AlphaFoldDB" id="A0A1I3CBC0"/>
<evidence type="ECO:0000256" key="4">
    <source>
        <dbReference type="ARBA" id="ARBA00036749"/>
    </source>
</evidence>
<dbReference type="GO" id="GO:0000455">
    <property type="term" value="P:enzyme-directed rRNA pseudouridine synthesis"/>
    <property type="evidence" value="ECO:0007669"/>
    <property type="project" value="UniProtKB-ARBA"/>
</dbReference>
<comment type="similarity">
    <text evidence="1 7">Belongs to the pseudouridine synthase RsuA family.</text>
</comment>
<gene>
    <name evidence="10" type="ORF">SAMN04487959_10898</name>
</gene>
<dbReference type="PANTHER" id="PTHR47683:SF4">
    <property type="entry name" value="PSEUDOURIDINE SYNTHASE"/>
    <property type="match status" value="1"/>
</dbReference>
<dbReference type="Gene3D" id="3.10.290.10">
    <property type="entry name" value="RNA-binding S4 domain"/>
    <property type="match status" value="1"/>
</dbReference>
<dbReference type="Gene3D" id="3.30.70.580">
    <property type="entry name" value="Pseudouridine synthase I, catalytic domain, N-terminal subdomain"/>
    <property type="match status" value="1"/>
</dbReference>
<keyword evidence="2 6" id="KW-0694">RNA-binding</keyword>